<dbReference type="OrthoDB" id="9810718at2"/>
<reference evidence="2 3" key="1">
    <citation type="submission" date="2016-11" db="EMBL/GenBank/DDBJ databases">
        <authorList>
            <person name="Jaros S."/>
            <person name="Januszkiewicz K."/>
            <person name="Wedrychowicz H."/>
        </authorList>
    </citation>
    <scope>NUCLEOTIDE SEQUENCE [LARGE SCALE GENOMIC DNA]</scope>
    <source>
        <strain evidence="2 3">DSM 17477</strain>
    </source>
</reference>
<organism evidence="2 3">
    <name type="scientific">Dethiosulfatibacter aminovorans DSM 17477</name>
    <dbReference type="NCBI Taxonomy" id="1121476"/>
    <lineage>
        <taxon>Bacteria</taxon>
        <taxon>Bacillati</taxon>
        <taxon>Bacillota</taxon>
        <taxon>Tissierellia</taxon>
        <taxon>Dethiosulfatibacter</taxon>
    </lineage>
</organism>
<sequence>MKRKIVLIISAVIISAAVLFPDYDTRGHGETDMPEITYESQEYNNCIPFDLDLFYMGLENSKDISEEEIFTNARGMLSTHHLLASDIIHNLFKSVSSNQYENIVIIGPDHSSRNGNTIFISDNTWLTPFGEVQVNEDYNETLKKHPLVKVDNTFMETEHSNSALIPFIKYYFPDAKINTIALPTTLTIKESTDFGNLLAETLDSENTLLLASIDFSHYLSYREACLRDVETFSSICDRDFEKISRYSNDNLDSPETLMAFLTYVDSLGCRKHLLENKNSAEYVYPGKEGTTSYFTMVYTD</sequence>
<evidence type="ECO:0000256" key="1">
    <source>
        <dbReference type="ARBA" id="ARBA00006315"/>
    </source>
</evidence>
<evidence type="ECO:0000313" key="3">
    <source>
        <dbReference type="Proteomes" id="UP000184052"/>
    </source>
</evidence>
<dbReference type="NCBIfam" id="TIGR04336">
    <property type="entry name" value="AmmeMemoSam_B"/>
    <property type="match status" value="1"/>
</dbReference>
<name>A0A1M6ELJ3_9FIRM</name>
<dbReference type="Gene3D" id="3.40.830.10">
    <property type="entry name" value="LigB-like"/>
    <property type="match status" value="1"/>
</dbReference>
<protein>
    <recommendedName>
        <fullName evidence="4">AmmeMemoRadiSam system protein B</fullName>
    </recommendedName>
</protein>
<dbReference type="STRING" id="1121476.SAMN02745751_01239"/>
<gene>
    <name evidence="2" type="ORF">SAMN02745751_01239</name>
</gene>
<comment type="similarity">
    <text evidence="1">Belongs to the MEMO1 family.</text>
</comment>
<dbReference type="EMBL" id="FQZL01000007">
    <property type="protein sequence ID" value="SHI86361.1"/>
    <property type="molecule type" value="Genomic_DNA"/>
</dbReference>
<dbReference type="Pfam" id="PF01875">
    <property type="entry name" value="Memo"/>
    <property type="match status" value="1"/>
</dbReference>
<proteinExistence type="inferred from homology"/>
<dbReference type="CDD" id="cd07361">
    <property type="entry name" value="MEMO_like"/>
    <property type="match status" value="1"/>
</dbReference>
<evidence type="ECO:0008006" key="4">
    <source>
        <dbReference type="Google" id="ProtNLM"/>
    </source>
</evidence>
<dbReference type="PANTHER" id="PTHR11060">
    <property type="entry name" value="PROTEIN MEMO1"/>
    <property type="match status" value="1"/>
</dbReference>
<accession>A0A1M6ELJ3</accession>
<keyword evidence="3" id="KW-1185">Reference proteome</keyword>
<evidence type="ECO:0000313" key="2">
    <source>
        <dbReference type="EMBL" id="SHI86361.1"/>
    </source>
</evidence>
<dbReference type="InterPro" id="IPR002737">
    <property type="entry name" value="MEMO1_fam"/>
</dbReference>
<dbReference type="Proteomes" id="UP000184052">
    <property type="component" value="Unassembled WGS sequence"/>
</dbReference>
<dbReference type="PANTHER" id="PTHR11060:SF0">
    <property type="entry name" value="PROTEIN MEMO1"/>
    <property type="match status" value="1"/>
</dbReference>
<dbReference type="RefSeq" id="WP_073048660.1">
    <property type="nucleotide sequence ID" value="NZ_FQZL01000007.1"/>
</dbReference>
<dbReference type="AlphaFoldDB" id="A0A1M6ELJ3"/>